<comment type="cofactor">
    <cofactor evidence="1">
        <name>Zn(2+)</name>
        <dbReference type="ChEBI" id="CHEBI:29105"/>
    </cofactor>
</comment>
<dbReference type="STRING" id="396588.Tgr7_1608"/>
<evidence type="ECO:0000256" key="4">
    <source>
        <dbReference type="ARBA" id="ARBA00022692"/>
    </source>
</evidence>
<evidence type="ECO:0000256" key="7">
    <source>
        <dbReference type="ARBA" id="ARBA00022833"/>
    </source>
</evidence>
<dbReference type="CDD" id="cd07340">
    <property type="entry name" value="M48B_Htpx_like"/>
    <property type="match status" value="1"/>
</dbReference>
<keyword evidence="9" id="KW-0482">Metalloprotease</keyword>
<dbReference type="Gene3D" id="3.30.2010.10">
    <property type="entry name" value="Metalloproteases ('zincins'), catalytic domain"/>
    <property type="match status" value="1"/>
</dbReference>
<dbReference type="GO" id="GO:0004222">
    <property type="term" value="F:metalloendopeptidase activity"/>
    <property type="evidence" value="ECO:0007669"/>
    <property type="project" value="InterPro"/>
</dbReference>
<dbReference type="HOGENOM" id="CLU_024494_0_0_6"/>
<dbReference type="KEGG" id="tgr:Tgr7_1608"/>
<evidence type="ECO:0000256" key="8">
    <source>
        <dbReference type="ARBA" id="ARBA00022989"/>
    </source>
</evidence>
<protein>
    <submittedName>
        <fullName evidence="14">Peptidase M48 Ste24p</fullName>
    </submittedName>
</protein>
<feature type="region of interest" description="Disordered" evidence="11">
    <location>
        <begin position="349"/>
        <end position="373"/>
    </location>
</feature>
<evidence type="ECO:0000256" key="5">
    <source>
        <dbReference type="ARBA" id="ARBA00022723"/>
    </source>
</evidence>
<evidence type="ECO:0000256" key="12">
    <source>
        <dbReference type="SAM" id="Phobius"/>
    </source>
</evidence>
<keyword evidence="4 12" id="KW-0812">Transmembrane</keyword>
<evidence type="ECO:0000313" key="15">
    <source>
        <dbReference type="Proteomes" id="UP000002383"/>
    </source>
</evidence>
<evidence type="ECO:0000256" key="6">
    <source>
        <dbReference type="ARBA" id="ARBA00022801"/>
    </source>
</evidence>
<dbReference type="InterPro" id="IPR050083">
    <property type="entry name" value="HtpX_protease"/>
</dbReference>
<feature type="domain" description="Peptidase M48" evidence="13">
    <location>
        <begin position="111"/>
        <end position="327"/>
    </location>
</feature>
<evidence type="ECO:0000256" key="1">
    <source>
        <dbReference type="ARBA" id="ARBA00001947"/>
    </source>
</evidence>
<feature type="transmembrane region" description="Helical" evidence="12">
    <location>
        <begin position="60"/>
        <end position="80"/>
    </location>
</feature>
<evidence type="ECO:0000256" key="10">
    <source>
        <dbReference type="ARBA" id="ARBA00023136"/>
    </source>
</evidence>
<keyword evidence="6" id="KW-0378">Hydrolase</keyword>
<reference evidence="14 15" key="1">
    <citation type="journal article" date="2011" name="Stand. Genomic Sci.">
        <title>Complete genome sequence of 'Thioalkalivibrio sulfidophilus' HL-EbGr7.</title>
        <authorList>
            <person name="Muyzer G."/>
            <person name="Sorokin D.Y."/>
            <person name="Mavromatis K."/>
            <person name="Lapidus A."/>
            <person name="Clum A."/>
            <person name="Ivanova N."/>
            <person name="Pati A."/>
            <person name="d'Haeseleer P."/>
            <person name="Woyke T."/>
            <person name="Kyrpides N.C."/>
        </authorList>
    </citation>
    <scope>NUCLEOTIDE SEQUENCE [LARGE SCALE GENOMIC DNA]</scope>
    <source>
        <strain evidence="14 15">HL-EbGR7</strain>
    </source>
</reference>
<dbReference type="EMBL" id="CP001339">
    <property type="protein sequence ID" value="ACL72691.1"/>
    <property type="molecule type" value="Genomic_DNA"/>
</dbReference>
<keyword evidence="8 12" id="KW-1133">Transmembrane helix</keyword>
<organism evidence="14 15">
    <name type="scientific">Thioalkalivibrio sulfidiphilus (strain HL-EbGR7)</name>
    <dbReference type="NCBI Taxonomy" id="396588"/>
    <lineage>
        <taxon>Bacteria</taxon>
        <taxon>Pseudomonadati</taxon>
        <taxon>Pseudomonadota</taxon>
        <taxon>Gammaproteobacteria</taxon>
        <taxon>Chromatiales</taxon>
        <taxon>Ectothiorhodospiraceae</taxon>
        <taxon>Thioalkalivibrio</taxon>
    </lineage>
</organism>
<name>B8GRY7_THISH</name>
<proteinExistence type="predicted"/>
<keyword evidence="7" id="KW-0862">Zinc</keyword>
<evidence type="ECO:0000256" key="11">
    <source>
        <dbReference type="SAM" id="MobiDB-lite"/>
    </source>
</evidence>
<dbReference type="InterPro" id="IPR001915">
    <property type="entry name" value="Peptidase_M48"/>
</dbReference>
<feature type="transmembrane region" description="Helical" evidence="12">
    <location>
        <begin position="225"/>
        <end position="247"/>
    </location>
</feature>
<keyword evidence="5" id="KW-0479">Metal-binding</keyword>
<evidence type="ECO:0000313" key="14">
    <source>
        <dbReference type="EMBL" id="ACL72691.1"/>
    </source>
</evidence>
<dbReference type="eggNOG" id="COG0501">
    <property type="taxonomic scope" value="Bacteria"/>
</dbReference>
<dbReference type="PANTHER" id="PTHR43221">
    <property type="entry name" value="PROTEASE HTPX"/>
    <property type="match status" value="1"/>
</dbReference>
<accession>B8GRY7</accession>
<dbReference type="GO" id="GO:0006508">
    <property type="term" value="P:proteolysis"/>
    <property type="evidence" value="ECO:0007669"/>
    <property type="project" value="UniProtKB-KW"/>
</dbReference>
<evidence type="ECO:0000256" key="9">
    <source>
        <dbReference type="ARBA" id="ARBA00023049"/>
    </source>
</evidence>
<dbReference type="PANTHER" id="PTHR43221:SF2">
    <property type="entry name" value="PROTEASE HTPX HOMOLOG"/>
    <property type="match status" value="1"/>
</dbReference>
<evidence type="ECO:0000256" key="2">
    <source>
        <dbReference type="ARBA" id="ARBA00022475"/>
    </source>
</evidence>
<feature type="transmembrane region" description="Helical" evidence="12">
    <location>
        <begin position="187"/>
        <end position="205"/>
    </location>
</feature>
<dbReference type="Proteomes" id="UP000002383">
    <property type="component" value="Chromosome"/>
</dbReference>
<dbReference type="RefSeq" id="WP_012638174.1">
    <property type="nucleotide sequence ID" value="NC_011901.1"/>
</dbReference>
<evidence type="ECO:0000256" key="3">
    <source>
        <dbReference type="ARBA" id="ARBA00022670"/>
    </source>
</evidence>
<evidence type="ECO:0000259" key="13">
    <source>
        <dbReference type="Pfam" id="PF01435"/>
    </source>
</evidence>
<keyword evidence="2" id="KW-1003">Cell membrane</keyword>
<dbReference type="OrthoDB" id="15218at2"/>
<dbReference type="GO" id="GO:0046872">
    <property type="term" value="F:metal ion binding"/>
    <property type="evidence" value="ECO:0007669"/>
    <property type="project" value="UniProtKB-KW"/>
</dbReference>
<keyword evidence="15" id="KW-1185">Reference proteome</keyword>
<dbReference type="AlphaFoldDB" id="B8GRY7"/>
<feature type="transmembrane region" description="Helical" evidence="12">
    <location>
        <begin position="17"/>
        <end position="40"/>
    </location>
</feature>
<gene>
    <name evidence="14" type="ordered locus">Tgr7_1608</name>
</gene>
<dbReference type="Pfam" id="PF01435">
    <property type="entry name" value="Peptidase_M48"/>
    <property type="match status" value="1"/>
</dbReference>
<keyword evidence="10 12" id="KW-0472">Membrane</keyword>
<keyword evidence="3" id="KW-0645">Protease</keyword>
<sequence length="654" mass="70935" precursor="true">MNFFQHQDRARRQSRRLVLLFALAVLGIVLLVNLVALLLFGRFQRPDESMLSAGFLQRHLGVIVWSTALSGGLIALGSLFRMVNLRAGGGVVARELGGTLVEPDTNDPLRRRLRNVVEEMAIASGVPVPEIYVLEHESGINAFAAGYSTADAAVAVTRGTLEHLDRDELQGVIAHEFSHILNGDMRLNIRLMGILFGILVMAMIGRQLMASVRYVSTRRSKDNSGVAAIVILGLAVMLVGYVGLFFARWIKAMVSRQREYLADASAVQFTRQSEGIAGALKKIGAAGAGSVINANSEEVAHMLFANGAMGQMFATHPPLVERIRAIEPGFDPEELKTIRAQMQRHAQARRAAAEEEAAREAAGQGRAAGPGGLPLDADSLIEQMGQPGMGQVLAAALLVAAIPRPLERAAHSPEWAPELICYLLLDPDEAIREHQLLMVAETLGAESEAQVRKLLHMEPRVAPELRIPLLEIAFPAIRRRPESEREDLRGLVERMIHADGRVDVFEYALARLLTRHLDDAAHPSRARPGGRRDLSALRAQAMDLLGIVAGHGHPDNPDQALAALNAGLAVLDFASVPRMPSTETWPDRLDAALERLDELQPQAKEQLLRGLVATITHRGQTVTAEAELLRAICAALHMPLPIGAFEAGEGGESN</sequence>